<comment type="caution">
    <text evidence="4">The sequence shown here is derived from an EMBL/GenBank/DDBJ whole genome shotgun (WGS) entry which is preliminary data.</text>
</comment>
<dbReference type="Pfam" id="PF06445">
    <property type="entry name" value="GyrI-like"/>
    <property type="match status" value="1"/>
</dbReference>
<dbReference type="RefSeq" id="WP_254745339.1">
    <property type="nucleotide sequence ID" value="NZ_JANCLU010000022.1"/>
</dbReference>
<evidence type="ECO:0000313" key="4">
    <source>
        <dbReference type="EMBL" id="MCP8940513.1"/>
    </source>
</evidence>
<feature type="domain" description="GyrI-like small molecule binding" evidence="3">
    <location>
        <begin position="50"/>
        <end position="200"/>
    </location>
</feature>
<dbReference type="InterPro" id="IPR029442">
    <property type="entry name" value="GyrI-like"/>
</dbReference>
<feature type="signal peptide" evidence="2">
    <location>
        <begin position="1"/>
        <end position="31"/>
    </location>
</feature>
<dbReference type="Gene3D" id="3.20.80.10">
    <property type="entry name" value="Regulatory factor, effector binding domain"/>
    <property type="match status" value="1"/>
</dbReference>
<dbReference type="InterPro" id="IPR011256">
    <property type="entry name" value="Reg_factor_effector_dom_sf"/>
</dbReference>
<evidence type="ECO:0000256" key="2">
    <source>
        <dbReference type="SAM" id="SignalP"/>
    </source>
</evidence>
<dbReference type="EMBL" id="JANCLU010000022">
    <property type="protein sequence ID" value="MCP8940513.1"/>
    <property type="molecule type" value="Genomic_DNA"/>
</dbReference>
<keyword evidence="2" id="KW-0732">Signal</keyword>
<feature type="chain" id="PRO_5046349416" evidence="2">
    <location>
        <begin position="32"/>
        <end position="203"/>
    </location>
</feature>
<dbReference type="Proteomes" id="UP001205890">
    <property type="component" value="Unassembled WGS sequence"/>
</dbReference>
<evidence type="ECO:0000313" key="5">
    <source>
        <dbReference type="Proteomes" id="UP001205890"/>
    </source>
</evidence>
<name>A0ABT1LHC5_9HYPH</name>
<accession>A0ABT1LHC5</accession>
<reference evidence="4 5" key="1">
    <citation type="submission" date="2022-07" db="EMBL/GenBank/DDBJ databases">
        <authorList>
            <person name="Li W.-J."/>
            <person name="Deng Q.-Q."/>
        </authorList>
    </citation>
    <scope>NUCLEOTIDE SEQUENCE [LARGE SCALE GENOMIC DNA]</scope>
    <source>
        <strain evidence="4 5">SYSU M60028</strain>
    </source>
</reference>
<feature type="region of interest" description="Disordered" evidence="1">
    <location>
        <begin position="35"/>
        <end position="54"/>
    </location>
</feature>
<keyword evidence="5" id="KW-1185">Reference proteome</keyword>
<organism evidence="4 5">
    <name type="scientific">Alsobacter ponti</name>
    <dbReference type="NCBI Taxonomy" id="2962936"/>
    <lineage>
        <taxon>Bacteria</taxon>
        <taxon>Pseudomonadati</taxon>
        <taxon>Pseudomonadota</taxon>
        <taxon>Alphaproteobacteria</taxon>
        <taxon>Hyphomicrobiales</taxon>
        <taxon>Alsobacteraceae</taxon>
        <taxon>Alsobacter</taxon>
    </lineage>
</organism>
<evidence type="ECO:0000259" key="3">
    <source>
        <dbReference type="Pfam" id="PF06445"/>
    </source>
</evidence>
<sequence>MTRDRSRTGTLFVAGLAFAAALGLAAAPAGAQQASPGVTTLAPAPADPTTPDEVTLASRPAATLRGQSSWDDGYDVLTSTFARLRSEMDKAGIRVTGAPLAQFLETDDMGFRFEGQLPIEAAPSGRPAGLSADIGFGATPSGRAIRFVHRAPYEEIDSTYEAISAYLDSKGIEAKDVFTEEYVQLGANAGDAALELNIYVQPK</sequence>
<proteinExistence type="predicted"/>
<evidence type="ECO:0000256" key="1">
    <source>
        <dbReference type="SAM" id="MobiDB-lite"/>
    </source>
</evidence>
<gene>
    <name evidence="4" type="ORF">NK718_18460</name>
</gene>
<dbReference type="SUPFAM" id="SSF55136">
    <property type="entry name" value="Probable bacterial effector-binding domain"/>
    <property type="match status" value="1"/>
</dbReference>
<feature type="compositionally biased region" description="Low complexity" evidence="1">
    <location>
        <begin position="35"/>
        <end position="52"/>
    </location>
</feature>
<protein>
    <submittedName>
        <fullName evidence="4">GyrI-like domain-containing protein</fullName>
    </submittedName>
</protein>